<sequence>MIIITLAFKLHNTKLCTIIITFAFKLHRNPKTFHYKEKIHHLSTNNMAHYNRLSEVVYDKKLTCWRFRVIYPFYSSITGNGPHWVYVLADEDGTKMEMTIYDIKCVATGHHAYAFREGFQNMGDRGEVIVVLKMWRLSKTFSKVIYTSYVGPIELWLEIKGRLFDFRFNPLLPKVEEFRHSLLRSDPYVQRPGAIRPL</sequence>
<keyword evidence="2" id="KW-1185">Reference proteome</keyword>
<dbReference type="CDD" id="cd04481">
    <property type="entry name" value="RPA1_DBD_B_like"/>
    <property type="match status" value="1"/>
</dbReference>
<reference evidence="1 2" key="1">
    <citation type="submission" date="2021-05" db="EMBL/GenBank/DDBJ databases">
        <title>Genome Assembly of Synthetic Allotetraploid Brassica napus Reveals Homoeologous Exchanges between Subgenomes.</title>
        <authorList>
            <person name="Davis J.T."/>
        </authorList>
    </citation>
    <scope>NUCLEOTIDE SEQUENCE [LARGE SCALE GENOMIC DNA]</scope>
    <source>
        <strain evidence="2">cv. Da-Ae</strain>
        <tissue evidence="1">Seedling</tissue>
    </source>
</reference>
<name>A0ABQ7Y8J4_BRANA</name>
<evidence type="ECO:0000313" key="2">
    <source>
        <dbReference type="Proteomes" id="UP000824890"/>
    </source>
</evidence>
<dbReference type="Proteomes" id="UP000824890">
    <property type="component" value="Unassembled WGS sequence"/>
</dbReference>
<evidence type="ECO:0008006" key="3">
    <source>
        <dbReference type="Google" id="ProtNLM"/>
    </source>
</evidence>
<evidence type="ECO:0000313" key="1">
    <source>
        <dbReference type="EMBL" id="KAH0864504.1"/>
    </source>
</evidence>
<gene>
    <name evidence="1" type="ORF">HID58_081715</name>
</gene>
<comment type="caution">
    <text evidence="1">The sequence shown here is derived from an EMBL/GenBank/DDBJ whole genome shotgun (WGS) entry which is preliminary data.</text>
</comment>
<organism evidence="1 2">
    <name type="scientific">Brassica napus</name>
    <name type="common">Rape</name>
    <dbReference type="NCBI Taxonomy" id="3708"/>
    <lineage>
        <taxon>Eukaryota</taxon>
        <taxon>Viridiplantae</taxon>
        <taxon>Streptophyta</taxon>
        <taxon>Embryophyta</taxon>
        <taxon>Tracheophyta</taxon>
        <taxon>Spermatophyta</taxon>
        <taxon>Magnoliopsida</taxon>
        <taxon>eudicotyledons</taxon>
        <taxon>Gunneridae</taxon>
        <taxon>Pentapetalae</taxon>
        <taxon>rosids</taxon>
        <taxon>malvids</taxon>
        <taxon>Brassicales</taxon>
        <taxon>Brassicaceae</taxon>
        <taxon>Brassiceae</taxon>
        <taxon>Brassica</taxon>
    </lineage>
</organism>
<accession>A0ABQ7Y8J4</accession>
<dbReference type="EMBL" id="JAGKQM010000018">
    <property type="protein sequence ID" value="KAH0864504.1"/>
    <property type="molecule type" value="Genomic_DNA"/>
</dbReference>
<protein>
    <recommendedName>
        <fullName evidence="3">Ubiquitin-like protease family profile domain-containing protein</fullName>
    </recommendedName>
</protein>
<proteinExistence type="predicted"/>